<evidence type="ECO:0000313" key="3">
    <source>
        <dbReference type="Proteomes" id="UP000087171"/>
    </source>
</evidence>
<dbReference type="Pfam" id="PF03126">
    <property type="entry name" value="Plus-3"/>
    <property type="match status" value="1"/>
</dbReference>
<feature type="region of interest" description="Disordered" evidence="1">
    <location>
        <begin position="155"/>
        <end position="244"/>
    </location>
</feature>
<evidence type="ECO:0000313" key="4">
    <source>
        <dbReference type="RefSeq" id="XP_004511399.1"/>
    </source>
</evidence>
<dbReference type="KEGG" id="cam:101494426"/>
<dbReference type="PaxDb" id="3827-XP_004511398.1"/>
<gene>
    <name evidence="4 5" type="primary">LOC101494426</name>
</gene>
<evidence type="ECO:0000313" key="5">
    <source>
        <dbReference type="RefSeq" id="XP_004511400.1"/>
    </source>
</evidence>
<evidence type="ECO:0000259" key="2">
    <source>
        <dbReference type="PROSITE" id="PS51360"/>
    </source>
</evidence>
<feature type="compositionally biased region" description="Basic and acidic residues" evidence="1">
    <location>
        <begin position="170"/>
        <end position="188"/>
    </location>
</feature>
<dbReference type="SMART" id="SM00719">
    <property type="entry name" value="Plus3"/>
    <property type="match status" value="1"/>
</dbReference>
<dbReference type="GO" id="GO:0003677">
    <property type="term" value="F:DNA binding"/>
    <property type="evidence" value="ECO:0007669"/>
    <property type="project" value="InterPro"/>
</dbReference>
<organism evidence="3 4">
    <name type="scientific">Cicer arietinum</name>
    <name type="common">Chickpea</name>
    <name type="synonym">Garbanzo</name>
    <dbReference type="NCBI Taxonomy" id="3827"/>
    <lineage>
        <taxon>Eukaryota</taxon>
        <taxon>Viridiplantae</taxon>
        <taxon>Streptophyta</taxon>
        <taxon>Embryophyta</taxon>
        <taxon>Tracheophyta</taxon>
        <taxon>Spermatophyta</taxon>
        <taxon>Magnoliopsida</taxon>
        <taxon>eudicotyledons</taxon>
        <taxon>Gunneridae</taxon>
        <taxon>Pentapetalae</taxon>
        <taxon>rosids</taxon>
        <taxon>fabids</taxon>
        <taxon>Fabales</taxon>
        <taxon>Fabaceae</taxon>
        <taxon>Papilionoideae</taxon>
        <taxon>50 kb inversion clade</taxon>
        <taxon>NPAAA clade</taxon>
        <taxon>Hologalegina</taxon>
        <taxon>IRL clade</taxon>
        <taxon>Cicereae</taxon>
        <taxon>Cicer</taxon>
    </lineage>
</organism>
<protein>
    <submittedName>
        <fullName evidence="4 5">Uncharacterized protein LOC101494426 isoform X1</fullName>
    </submittedName>
</protein>
<feature type="compositionally biased region" description="Low complexity" evidence="1">
    <location>
        <begin position="583"/>
        <end position="595"/>
    </location>
</feature>
<feature type="region of interest" description="Disordered" evidence="1">
    <location>
        <begin position="338"/>
        <end position="375"/>
    </location>
</feature>
<feature type="compositionally biased region" description="Basic and acidic residues" evidence="1">
    <location>
        <begin position="233"/>
        <end position="244"/>
    </location>
</feature>
<name>A0A1S2YX87_CICAR</name>
<dbReference type="RefSeq" id="XP_004511399.1">
    <property type="nucleotide sequence ID" value="XM_004511342.3"/>
</dbReference>
<dbReference type="RefSeq" id="XP_004511400.1">
    <property type="nucleotide sequence ID" value="XM_004511343.3"/>
</dbReference>
<keyword evidence="3" id="KW-1185">Reference proteome</keyword>
<dbReference type="OrthoDB" id="166375at2759"/>
<accession>A0A1S2YX87</accession>
<dbReference type="Proteomes" id="UP000087171">
    <property type="component" value="Chromosome Ca8"/>
</dbReference>
<feature type="domain" description="Plus3" evidence="2">
    <location>
        <begin position="799"/>
        <end position="928"/>
    </location>
</feature>
<dbReference type="Gene3D" id="3.90.70.200">
    <property type="entry name" value="Plus-3 domain"/>
    <property type="match status" value="1"/>
</dbReference>
<dbReference type="PANTHER" id="PTHR38940:SF4">
    <property type="entry name" value="OS01G0775100 PROTEIN"/>
    <property type="match status" value="1"/>
</dbReference>
<dbReference type="PANTHER" id="PTHR38940">
    <property type="entry name" value="PLUS3 DOMAIN-CONTAINING PROTEIN"/>
    <property type="match status" value="1"/>
</dbReference>
<reference evidence="3" key="1">
    <citation type="journal article" date="2013" name="Nat. Biotechnol.">
        <title>Draft genome sequence of chickpea (Cicer arietinum) provides a resource for trait improvement.</title>
        <authorList>
            <person name="Varshney R.K."/>
            <person name="Song C."/>
            <person name="Saxena R.K."/>
            <person name="Azam S."/>
            <person name="Yu S."/>
            <person name="Sharpe A.G."/>
            <person name="Cannon S."/>
            <person name="Baek J."/>
            <person name="Rosen B.D."/>
            <person name="Tar'an B."/>
            <person name="Millan T."/>
            <person name="Zhang X."/>
            <person name="Ramsay L.D."/>
            <person name="Iwata A."/>
            <person name="Wang Y."/>
            <person name="Nelson W."/>
            <person name="Farmer A.D."/>
            <person name="Gaur P.M."/>
            <person name="Soderlund C."/>
            <person name="Penmetsa R.V."/>
            <person name="Xu C."/>
            <person name="Bharti A.K."/>
            <person name="He W."/>
            <person name="Winter P."/>
            <person name="Zhao S."/>
            <person name="Hane J.K."/>
            <person name="Carrasquilla-Garcia N."/>
            <person name="Condie J.A."/>
            <person name="Upadhyaya H.D."/>
            <person name="Luo M.C."/>
            <person name="Thudi M."/>
            <person name="Gowda C.L."/>
            <person name="Singh N.P."/>
            <person name="Lichtenzveig J."/>
            <person name="Gali K.K."/>
            <person name="Rubio J."/>
            <person name="Nadarajan N."/>
            <person name="Dolezel J."/>
            <person name="Bansal K.C."/>
            <person name="Xu X."/>
            <person name="Edwards D."/>
            <person name="Zhang G."/>
            <person name="Kahl G."/>
            <person name="Gil J."/>
            <person name="Singh K.B."/>
            <person name="Datta S.K."/>
            <person name="Jackson S.A."/>
            <person name="Wang J."/>
            <person name="Cook D.R."/>
        </authorList>
    </citation>
    <scope>NUCLEOTIDE SEQUENCE [LARGE SCALE GENOMIC DNA]</scope>
    <source>
        <strain evidence="3">cv. CDC Frontier</strain>
    </source>
</reference>
<dbReference type="STRING" id="3827.A0A1S2YX87"/>
<dbReference type="PROSITE" id="PS51360">
    <property type="entry name" value="PLUS3"/>
    <property type="match status" value="1"/>
</dbReference>
<dbReference type="InterPro" id="IPR004343">
    <property type="entry name" value="Plus-3_dom"/>
</dbReference>
<dbReference type="GeneID" id="101494426"/>
<evidence type="ECO:0000256" key="1">
    <source>
        <dbReference type="SAM" id="MobiDB-lite"/>
    </source>
</evidence>
<proteinExistence type="predicted"/>
<dbReference type="SUPFAM" id="SSF159042">
    <property type="entry name" value="Plus3-like"/>
    <property type="match status" value="1"/>
</dbReference>
<dbReference type="InterPro" id="IPR036128">
    <property type="entry name" value="Plus3-like_sf"/>
</dbReference>
<reference evidence="4 5" key="2">
    <citation type="submission" date="2025-04" db="UniProtKB">
        <authorList>
            <consortium name="RefSeq"/>
        </authorList>
    </citation>
    <scope>IDENTIFICATION</scope>
    <source>
        <tissue evidence="4 5">Etiolated seedlings</tissue>
    </source>
</reference>
<dbReference type="AlphaFoldDB" id="A0A1S2YX87"/>
<sequence>MSAENKKLKPKSDDSELFLNNANHCNWKILKNESGAGANAASSRADMTLAANDPLSEIVWSPEKGLSLKYADSSFANKNTSLFRDVGPSCCMVLSSPQSLTGCNSTTGKPIDDVFAKSKAIASATSDNAAITDAPSVHPISDSDVKLDYKAGESNIERASNLPDDQDGNPTKDWEKNTGDKAGTETDKLSTISGQVGRRPSYNILIQSDEPKPTIMERNTSPRRPSNEGIDIDTGKKEAGTTDDDLHISFEPKIEYKDLGASGTNLTSSTRNFLEKPESGAENDLRNVETETACAVTCGVIVNETKNESQDNEMTLLCDKVLSVSHYPCSSRIHMTKDKGKEKSLSDGDANVRLPMDNDSHSSVESRNSAGFFSTGKKRRSIQQQLIIGSKRVKKNIEETSGSKPCTKQDSSFKNWISSMVKGLSQSIQHNSDTLPLSLANPYHRHARPDEKLISCKMNQDTVPKNTGFKSIFQSMYRPSLKNVRTRMLHQEEESNEDSEPSKMIHGINATPITCFAANNSLAEQRFQSNKFEASPARYDAGPSEPTIAPLNFFNCQESIKNNPVENENCSNLSLSKDKEEMASNSSSSRQNANNTDNVDSNAPSERKEAQNICHRRDNLGSLWITRFASKSTPPLTISDRLNERSFHCKIEETGEQPANDTKISIGLKEDKGNNDHKSHYLFNNISSSPGFTNSEQMASIFARRFIAIKHIMPTNNEGSARPQPDEADCILSGGTIHDGIDHETDQNINLKRKSNDIITFKIECSASCKSTSKENKLRDKPITSPFRMAEKNISHVPEGIFDAVKNLQLSRSEILKWITVHGSISQLNGFFLRLRLGKWEEGHGRTGYHVAYINETERHSLEQHMTKSLSVKVRGMKCMVESHYISNHDFLEEEIMEWWSTTSETGVEIPSEQDLIAKFKKKQMLGL</sequence>
<feature type="region of interest" description="Disordered" evidence="1">
    <location>
        <begin position="577"/>
        <end position="610"/>
    </location>
</feature>
<dbReference type="eggNOG" id="ENOG502QSEI">
    <property type="taxonomic scope" value="Eukaryota"/>
</dbReference>